<evidence type="ECO:0000313" key="2">
    <source>
        <dbReference type="EMBL" id="NJB72473.1"/>
    </source>
</evidence>
<gene>
    <name evidence="2" type="ORF">GGR42_002964</name>
</gene>
<dbReference type="EMBL" id="JAATJJ010000002">
    <property type="protein sequence ID" value="NJB72473.1"/>
    <property type="molecule type" value="Genomic_DNA"/>
</dbReference>
<accession>A0A846R218</accession>
<evidence type="ECO:0000313" key="3">
    <source>
        <dbReference type="Proteomes" id="UP000590442"/>
    </source>
</evidence>
<dbReference type="Pfam" id="PF13376">
    <property type="entry name" value="OmdA"/>
    <property type="match status" value="1"/>
</dbReference>
<reference evidence="2 3" key="1">
    <citation type="submission" date="2020-03" db="EMBL/GenBank/DDBJ databases">
        <title>Genomic Encyclopedia of Type Strains, Phase IV (KMG-IV): sequencing the most valuable type-strain genomes for metagenomic binning, comparative biology and taxonomic classification.</title>
        <authorList>
            <person name="Goeker M."/>
        </authorList>
    </citation>
    <scope>NUCLEOTIDE SEQUENCE [LARGE SCALE GENOMIC DNA]</scope>
    <source>
        <strain evidence="2 3">DSM 29762</strain>
    </source>
</reference>
<dbReference type="InterPro" id="IPR016786">
    <property type="entry name" value="YdeI_bac"/>
</dbReference>
<dbReference type="Proteomes" id="UP000590442">
    <property type="component" value="Unassembled WGS sequence"/>
</dbReference>
<comment type="caution">
    <text evidence="2">The sequence shown here is derived from an EMBL/GenBank/DDBJ whole genome shotgun (WGS) entry which is preliminary data.</text>
</comment>
<sequence length="200" mass="23342">MDKSEKVASYFDEEHRFKDSIAVLRNLVLKTGLDETYKWNFPTYTLNNKNVLSICKFKNHFGVWFFNGVFLKDEKKVLQNAQEGKTQGMRHWKFTSIDDINEMIVLAYMQEAVENQKKGLTITPKKTTKKSFVIPPMLLENINSDTKFKSAFDGLSPSKQKEYCEYITEAKQEKTKIARLHKIVPMIKEGIGLHDKYRNC</sequence>
<dbReference type="InterPro" id="IPR014922">
    <property type="entry name" value="YdhG-like"/>
</dbReference>
<dbReference type="Pfam" id="PF08818">
    <property type="entry name" value="DUF1801"/>
    <property type="match status" value="1"/>
</dbReference>
<proteinExistence type="predicted"/>
<evidence type="ECO:0000259" key="1">
    <source>
        <dbReference type="Pfam" id="PF08818"/>
    </source>
</evidence>
<keyword evidence="3" id="KW-1185">Reference proteome</keyword>
<name>A0A846R218_9FLAO</name>
<dbReference type="RefSeq" id="WP_167965519.1">
    <property type="nucleotide sequence ID" value="NZ_JAATJJ010000002.1"/>
</dbReference>
<feature type="domain" description="YdhG-like" evidence="1">
    <location>
        <begin position="20"/>
        <end position="113"/>
    </location>
</feature>
<dbReference type="SUPFAM" id="SSF159888">
    <property type="entry name" value="YdhG-like"/>
    <property type="match status" value="1"/>
</dbReference>
<dbReference type="PIRSF" id="PIRSF021308">
    <property type="entry name" value="UCP021308"/>
    <property type="match status" value="1"/>
</dbReference>
<organism evidence="2 3">
    <name type="scientific">Saonia flava</name>
    <dbReference type="NCBI Taxonomy" id="523696"/>
    <lineage>
        <taxon>Bacteria</taxon>
        <taxon>Pseudomonadati</taxon>
        <taxon>Bacteroidota</taxon>
        <taxon>Flavobacteriia</taxon>
        <taxon>Flavobacteriales</taxon>
        <taxon>Flavobacteriaceae</taxon>
        <taxon>Saonia</taxon>
    </lineage>
</organism>
<dbReference type="AlphaFoldDB" id="A0A846R218"/>
<protein>
    <submittedName>
        <fullName evidence="2">Uncharacterized protein YdeI (YjbR/CyaY-like superfamily)</fullName>
    </submittedName>
</protein>
<dbReference type="Gene3D" id="3.90.1150.200">
    <property type="match status" value="1"/>
</dbReference>